<protein>
    <recommendedName>
        <fullName evidence="4">HEAT repeat domain-containing protein</fullName>
    </recommendedName>
</protein>
<keyword evidence="1" id="KW-1133">Transmembrane helix</keyword>
<evidence type="ECO:0008006" key="4">
    <source>
        <dbReference type="Google" id="ProtNLM"/>
    </source>
</evidence>
<evidence type="ECO:0000256" key="1">
    <source>
        <dbReference type="SAM" id="Phobius"/>
    </source>
</evidence>
<comment type="caution">
    <text evidence="2">The sequence shown here is derived from an EMBL/GenBank/DDBJ whole genome shotgun (WGS) entry which is preliminary data.</text>
</comment>
<dbReference type="RefSeq" id="WP_129752481.1">
    <property type="nucleotide sequence ID" value="NZ_JUIW01000014.1"/>
</dbReference>
<evidence type="ECO:0000313" key="2">
    <source>
        <dbReference type="EMBL" id="RYJ40427.1"/>
    </source>
</evidence>
<name>A0A444W3F5_9FLAO</name>
<keyword evidence="1" id="KW-0812">Transmembrane</keyword>
<dbReference type="InterPro" id="IPR011989">
    <property type="entry name" value="ARM-like"/>
</dbReference>
<dbReference type="InterPro" id="IPR016024">
    <property type="entry name" value="ARM-type_fold"/>
</dbReference>
<dbReference type="Proteomes" id="UP000289775">
    <property type="component" value="Unassembled WGS sequence"/>
</dbReference>
<keyword evidence="3" id="KW-1185">Reference proteome</keyword>
<dbReference type="SUPFAM" id="SSF48371">
    <property type="entry name" value="ARM repeat"/>
    <property type="match status" value="1"/>
</dbReference>
<sequence>MEQIYENIYYNDWEWIVKLNILVSFVLILLSLILILFILYLRLFKNSRNLKKAEHYSRLSDFINNYLFDPDFDETETENFKNNFLKTNLQKKITTKEILIYNQNFKGEANDSIKKLFFSLDLDNIVFKDLKSLKWHRRTRGLYTVSSMGIKIQESLAVKLLNDKRSEVRLQALLYFIKLSQKYPLNFLYRLEEPLTIWQQVYLEDALKKYEEQVPDFSKWLTHKQQSVVIFCIKQIAVFNQYENIDQVMPFLESPEEELKRAAIRCMRKIGHEEAIDVLLTNFATESTEIKKEILKLITQIGDFNQLQTLSGLLTGNDEEMKIEYLKAEEHFLK</sequence>
<proteinExistence type="predicted"/>
<gene>
    <name evidence="2" type="ORF">NU09_3415</name>
</gene>
<dbReference type="EMBL" id="JUIW01000014">
    <property type="protein sequence ID" value="RYJ40427.1"/>
    <property type="molecule type" value="Genomic_DNA"/>
</dbReference>
<dbReference type="OrthoDB" id="1410183at2"/>
<dbReference type="AlphaFoldDB" id="A0A444W3F5"/>
<accession>A0A444W3F5</accession>
<feature type="transmembrane region" description="Helical" evidence="1">
    <location>
        <begin position="20"/>
        <end position="41"/>
    </location>
</feature>
<dbReference type="Gene3D" id="1.25.10.10">
    <property type="entry name" value="Leucine-rich Repeat Variant"/>
    <property type="match status" value="1"/>
</dbReference>
<organism evidence="2 3">
    <name type="scientific">Flavobacterium beibuense</name>
    <dbReference type="NCBI Taxonomy" id="657326"/>
    <lineage>
        <taxon>Bacteria</taxon>
        <taxon>Pseudomonadati</taxon>
        <taxon>Bacteroidota</taxon>
        <taxon>Flavobacteriia</taxon>
        <taxon>Flavobacteriales</taxon>
        <taxon>Flavobacteriaceae</taxon>
        <taxon>Flavobacterium</taxon>
    </lineage>
</organism>
<keyword evidence="1" id="KW-0472">Membrane</keyword>
<evidence type="ECO:0000313" key="3">
    <source>
        <dbReference type="Proteomes" id="UP000289775"/>
    </source>
</evidence>
<reference evidence="2 3" key="1">
    <citation type="submission" date="2014-12" db="EMBL/GenBank/DDBJ databases">
        <title>Genome sequence of Flavobacterium beibuense RSKm HC5.</title>
        <authorList>
            <person name="Kim J.F."/>
            <person name="Song J.Y."/>
            <person name="Kwak M.-J."/>
            <person name="Lee S.-W."/>
        </authorList>
    </citation>
    <scope>NUCLEOTIDE SEQUENCE [LARGE SCALE GENOMIC DNA]</scope>
    <source>
        <strain evidence="2 3">RSKm HC5</strain>
    </source>
</reference>
<dbReference type="Pfam" id="PF13646">
    <property type="entry name" value="HEAT_2"/>
    <property type="match status" value="1"/>
</dbReference>